<name>A0ABW9KL72_9BACT</name>
<evidence type="ECO:0000256" key="1">
    <source>
        <dbReference type="ARBA" id="ARBA00023125"/>
    </source>
</evidence>
<feature type="domain" description="HTH tetR-type" evidence="3">
    <location>
        <begin position="1"/>
        <end position="54"/>
    </location>
</feature>
<keyword evidence="1 2" id="KW-0238">DNA-binding</keyword>
<feature type="DNA-binding region" description="H-T-H motif" evidence="2">
    <location>
        <begin position="17"/>
        <end position="36"/>
    </location>
</feature>
<dbReference type="Gene3D" id="1.10.357.10">
    <property type="entry name" value="Tetracycline Repressor, domain 2"/>
    <property type="match status" value="1"/>
</dbReference>
<accession>A0ABW9KL72</accession>
<dbReference type="Proteomes" id="UP001634747">
    <property type="component" value="Unassembled WGS sequence"/>
</dbReference>
<evidence type="ECO:0000256" key="2">
    <source>
        <dbReference type="PROSITE-ProRule" id="PRU00335"/>
    </source>
</evidence>
<dbReference type="InterPro" id="IPR001647">
    <property type="entry name" value="HTH_TetR"/>
</dbReference>
<reference evidence="4 5" key="1">
    <citation type="submission" date="2024-12" db="EMBL/GenBank/DDBJ databases">
        <authorList>
            <person name="Lee Y."/>
        </authorList>
    </citation>
    <scope>NUCLEOTIDE SEQUENCE [LARGE SCALE GENOMIC DNA]</scope>
    <source>
        <strain evidence="4 5">03SUJ4</strain>
    </source>
</reference>
<keyword evidence="5" id="KW-1185">Reference proteome</keyword>
<dbReference type="RefSeq" id="WP_344688434.1">
    <property type="nucleotide sequence ID" value="NZ_BAABBH010000001.1"/>
</dbReference>
<dbReference type="SUPFAM" id="SSF46689">
    <property type="entry name" value="Homeodomain-like"/>
    <property type="match status" value="1"/>
</dbReference>
<dbReference type="PROSITE" id="PS50977">
    <property type="entry name" value="HTH_TETR_2"/>
    <property type="match status" value="1"/>
</dbReference>
<protein>
    <submittedName>
        <fullName evidence="4">TetR/AcrR family transcriptional regulator</fullName>
    </submittedName>
</protein>
<proteinExistence type="predicted"/>
<dbReference type="PRINTS" id="PR00455">
    <property type="entry name" value="HTHTETR"/>
</dbReference>
<dbReference type="Pfam" id="PF00440">
    <property type="entry name" value="TetR_N"/>
    <property type="match status" value="1"/>
</dbReference>
<comment type="caution">
    <text evidence="4">The sequence shown here is derived from an EMBL/GenBank/DDBJ whole genome shotgun (WGS) entry which is preliminary data.</text>
</comment>
<evidence type="ECO:0000313" key="4">
    <source>
        <dbReference type="EMBL" id="MFN2975700.1"/>
    </source>
</evidence>
<evidence type="ECO:0000259" key="3">
    <source>
        <dbReference type="PROSITE" id="PS50977"/>
    </source>
</evidence>
<organism evidence="4 5">
    <name type="scientific">Terriglobus aquaticus</name>
    <dbReference type="NCBI Taxonomy" id="940139"/>
    <lineage>
        <taxon>Bacteria</taxon>
        <taxon>Pseudomonadati</taxon>
        <taxon>Acidobacteriota</taxon>
        <taxon>Terriglobia</taxon>
        <taxon>Terriglobales</taxon>
        <taxon>Acidobacteriaceae</taxon>
        <taxon>Terriglobus</taxon>
    </lineage>
</organism>
<evidence type="ECO:0000313" key="5">
    <source>
        <dbReference type="Proteomes" id="UP001634747"/>
    </source>
</evidence>
<dbReference type="InterPro" id="IPR009057">
    <property type="entry name" value="Homeodomain-like_sf"/>
</dbReference>
<dbReference type="EMBL" id="JBJYXY010000001">
    <property type="protein sequence ID" value="MFN2975700.1"/>
    <property type="molecule type" value="Genomic_DNA"/>
</dbReference>
<gene>
    <name evidence="4" type="ORF">ACK2TP_07985</name>
</gene>
<sequence>MIQAAIQKIAQEGVSASTASIPKAAKVDEGSLFRYFADKDTLLNEVYLAIKSDMKRSLTEPFPTKSSLKKRAEHLWNG</sequence>